<evidence type="ECO:0000256" key="1">
    <source>
        <dbReference type="SAM" id="SignalP"/>
    </source>
</evidence>
<evidence type="ECO:0000313" key="3">
    <source>
        <dbReference type="Proteomes" id="UP000580718"/>
    </source>
</evidence>
<dbReference type="EMBL" id="JACIBU010000001">
    <property type="protein sequence ID" value="MBB3677395.1"/>
    <property type="molecule type" value="Genomic_DNA"/>
</dbReference>
<dbReference type="OrthoDB" id="3826640at2"/>
<reference evidence="2 3" key="1">
    <citation type="submission" date="2020-08" db="EMBL/GenBank/DDBJ databases">
        <title>Sequencing the genomes of 1000 actinobacteria strains.</title>
        <authorList>
            <person name="Klenk H.-P."/>
        </authorList>
    </citation>
    <scope>NUCLEOTIDE SEQUENCE [LARGE SCALE GENOMIC DNA]</scope>
    <source>
        <strain evidence="2 3">DSM 16678</strain>
    </source>
</reference>
<accession>A0A839Y3R0</accession>
<dbReference type="RefSeq" id="WP_146251610.1">
    <property type="nucleotide sequence ID" value="NZ_JACIBU010000001.1"/>
</dbReference>
<feature type="signal peptide" evidence="1">
    <location>
        <begin position="1"/>
        <end position="29"/>
    </location>
</feature>
<keyword evidence="1" id="KW-0732">Signal</keyword>
<evidence type="ECO:0000313" key="2">
    <source>
        <dbReference type="EMBL" id="MBB3677395.1"/>
    </source>
</evidence>
<organism evidence="2 3">
    <name type="scientific">Modestobacter versicolor</name>
    <dbReference type="NCBI Taxonomy" id="429133"/>
    <lineage>
        <taxon>Bacteria</taxon>
        <taxon>Bacillati</taxon>
        <taxon>Actinomycetota</taxon>
        <taxon>Actinomycetes</taxon>
        <taxon>Geodermatophilales</taxon>
        <taxon>Geodermatophilaceae</taxon>
        <taxon>Modestobacter</taxon>
    </lineage>
</organism>
<feature type="chain" id="PRO_5039555703" description="Camelysin metallo-endopeptidase" evidence="1">
    <location>
        <begin position="30"/>
        <end position="200"/>
    </location>
</feature>
<evidence type="ECO:0008006" key="4">
    <source>
        <dbReference type="Google" id="ProtNLM"/>
    </source>
</evidence>
<comment type="caution">
    <text evidence="2">The sequence shown here is derived from an EMBL/GenBank/DDBJ whole genome shotgun (WGS) entry which is preliminary data.</text>
</comment>
<dbReference type="AlphaFoldDB" id="A0A839Y3R0"/>
<gene>
    <name evidence="2" type="ORF">FHX36_003130</name>
</gene>
<protein>
    <recommendedName>
        <fullName evidence="4">Camelysin metallo-endopeptidase</fullName>
    </recommendedName>
</protein>
<dbReference type="Proteomes" id="UP000580718">
    <property type="component" value="Unassembled WGS sequence"/>
</dbReference>
<name>A0A839Y3R0_9ACTN</name>
<proteinExistence type="predicted"/>
<sequence length="200" mass="20248">MRSRLRRHRRPRSARTAAAVAAGSSLVLAAGLVWHSAYAGFSDSTTPKALPTVSTGTLTLTDDDSAVRMFTATGLKPGATATECIAVTASGSPSTVRLYGTGRSTTNGLAGQLALTVAVGTGGSSSTCAGFTTSGAAAYTGTVAAFPTDSWAVGVGSWTTTGGAPTTRVYRISYTLPASTPNSVQSGTATLTFVWEARTR</sequence>